<dbReference type="Pfam" id="PF01408">
    <property type="entry name" value="GFO_IDH_MocA"/>
    <property type="match status" value="1"/>
</dbReference>
<sequence>MQKVNVCLIGSGRAGMIHAHNYSKSVPRGAIVAVCDPVAATAQAAAAELGISKWYQDYREVLLDREVDAVLIACPTKYHREIAVAAAGAKKHIFCEKPMAMNVAECDEMIAAADQNGVKLQIGFMRRFDESFREAKKMIEEGEIGEIVLVKSQTRGPSKPKEWMFDIAKSNGPLAEVNSHDIDTLRWLTGSEVKRVFAIGGNFRNKEVANTYPDFYDNVIMNMEFENGMQGCIDGAMYVQYGYDARVEILGTDGVICIGDMHEKKLLTCTRHQAMKRPTMHSWTYLFKDAYIAEDISFVNAILDNTPVAVSGFDGKMAVYVVKAGNQSIVEKKIIELIK</sequence>
<dbReference type="Gene3D" id="3.40.50.720">
    <property type="entry name" value="NAD(P)-binding Rossmann-like Domain"/>
    <property type="match status" value="1"/>
</dbReference>
<dbReference type="InterPro" id="IPR055170">
    <property type="entry name" value="GFO_IDH_MocA-like_dom"/>
</dbReference>
<evidence type="ECO:0000313" key="5">
    <source>
        <dbReference type="EMBL" id="SEP22563.1"/>
    </source>
</evidence>
<organism evidence="5 6">
    <name type="scientific">Propionispora vibrioides</name>
    <dbReference type="NCBI Taxonomy" id="112903"/>
    <lineage>
        <taxon>Bacteria</taxon>
        <taxon>Bacillati</taxon>
        <taxon>Bacillota</taxon>
        <taxon>Negativicutes</taxon>
        <taxon>Selenomonadales</taxon>
        <taxon>Sporomusaceae</taxon>
        <taxon>Propionispora</taxon>
    </lineage>
</organism>
<feature type="domain" description="GFO/IDH/MocA-like oxidoreductase" evidence="4">
    <location>
        <begin position="132"/>
        <end position="256"/>
    </location>
</feature>
<name>A0A1H8W4U0_9FIRM</name>
<dbReference type="Pfam" id="PF22725">
    <property type="entry name" value="GFO_IDH_MocA_C3"/>
    <property type="match status" value="1"/>
</dbReference>
<evidence type="ECO:0000259" key="4">
    <source>
        <dbReference type="Pfam" id="PF22725"/>
    </source>
</evidence>
<comment type="similarity">
    <text evidence="1">Belongs to the Gfo/Idh/MocA family.</text>
</comment>
<dbReference type="GO" id="GO:0000166">
    <property type="term" value="F:nucleotide binding"/>
    <property type="evidence" value="ECO:0007669"/>
    <property type="project" value="InterPro"/>
</dbReference>
<dbReference type="PANTHER" id="PTHR42840">
    <property type="entry name" value="NAD(P)-BINDING ROSSMANN-FOLD SUPERFAMILY PROTEIN-RELATED"/>
    <property type="match status" value="1"/>
</dbReference>
<gene>
    <name evidence="5" type="ORF">SAMN04490178_11422</name>
</gene>
<dbReference type="PANTHER" id="PTHR42840:SF3">
    <property type="entry name" value="BINDING ROSSMANN FOLD OXIDOREDUCTASE, PUTATIVE (AFU_ORTHOLOGUE AFUA_2G10240)-RELATED"/>
    <property type="match status" value="1"/>
</dbReference>
<evidence type="ECO:0000313" key="6">
    <source>
        <dbReference type="Proteomes" id="UP000198847"/>
    </source>
</evidence>
<dbReference type="GO" id="GO:0006740">
    <property type="term" value="P:NADPH regeneration"/>
    <property type="evidence" value="ECO:0007669"/>
    <property type="project" value="TreeGrafter"/>
</dbReference>
<dbReference type="AlphaFoldDB" id="A0A1H8W4U0"/>
<dbReference type="InterPro" id="IPR036291">
    <property type="entry name" value="NAD(P)-bd_dom_sf"/>
</dbReference>
<keyword evidence="6" id="KW-1185">Reference proteome</keyword>
<dbReference type="Gene3D" id="3.30.360.10">
    <property type="entry name" value="Dihydrodipicolinate Reductase, domain 2"/>
    <property type="match status" value="1"/>
</dbReference>
<feature type="domain" description="Gfo/Idh/MocA-like oxidoreductase N-terminal" evidence="3">
    <location>
        <begin position="5"/>
        <end position="124"/>
    </location>
</feature>
<dbReference type="GO" id="GO:0005737">
    <property type="term" value="C:cytoplasm"/>
    <property type="evidence" value="ECO:0007669"/>
    <property type="project" value="TreeGrafter"/>
</dbReference>
<dbReference type="OrthoDB" id="9815825at2"/>
<evidence type="ECO:0000256" key="1">
    <source>
        <dbReference type="ARBA" id="ARBA00010928"/>
    </source>
</evidence>
<dbReference type="STRING" id="112903.SAMN04490178_11422"/>
<evidence type="ECO:0000256" key="2">
    <source>
        <dbReference type="ARBA" id="ARBA00023002"/>
    </source>
</evidence>
<proteinExistence type="inferred from homology"/>
<protein>
    <submittedName>
        <fullName evidence="5">Myo-inositol 2-dehydrogenase / D-chiro-inositol 1-dehydrogenase</fullName>
    </submittedName>
</protein>
<reference evidence="5 6" key="1">
    <citation type="submission" date="2016-10" db="EMBL/GenBank/DDBJ databases">
        <authorList>
            <person name="de Groot N.N."/>
        </authorList>
    </citation>
    <scope>NUCLEOTIDE SEQUENCE [LARGE SCALE GENOMIC DNA]</scope>
    <source>
        <strain evidence="5 6">DSM 13305</strain>
    </source>
</reference>
<dbReference type="SUPFAM" id="SSF55347">
    <property type="entry name" value="Glyceraldehyde-3-phosphate dehydrogenase-like, C-terminal domain"/>
    <property type="match status" value="1"/>
</dbReference>
<dbReference type="Proteomes" id="UP000198847">
    <property type="component" value="Unassembled WGS sequence"/>
</dbReference>
<keyword evidence="2" id="KW-0560">Oxidoreductase</keyword>
<evidence type="ECO:0000259" key="3">
    <source>
        <dbReference type="Pfam" id="PF01408"/>
    </source>
</evidence>
<dbReference type="EMBL" id="FODY01000014">
    <property type="protein sequence ID" value="SEP22563.1"/>
    <property type="molecule type" value="Genomic_DNA"/>
</dbReference>
<accession>A0A1H8W4U0</accession>
<dbReference type="InterPro" id="IPR000683">
    <property type="entry name" value="Gfo/Idh/MocA-like_OxRdtase_N"/>
</dbReference>
<dbReference type="SUPFAM" id="SSF51735">
    <property type="entry name" value="NAD(P)-binding Rossmann-fold domains"/>
    <property type="match status" value="1"/>
</dbReference>
<dbReference type="GO" id="GO:0016491">
    <property type="term" value="F:oxidoreductase activity"/>
    <property type="evidence" value="ECO:0007669"/>
    <property type="project" value="UniProtKB-KW"/>
</dbReference>